<reference evidence="11" key="1">
    <citation type="submission" date="2022-07" db="EMBL/GenBank/DDBJ databases">
        <authorList>
            <person name="Macas J."/>
            <person name="Novak P."/>
            <person name="Neumann P."/>
        </authorList>
    </citation>
    <scope>NUCLEOTIDE SEQUENCE</scope>
</reference>
<dbReference type="GO" id="GO:0008270">
    <property type="term" value="F:zinc ion binding"/>
    <property type="evidence" value="ECO:0007669"/>
    <property type="project" value="UniProtKB-KW"/>
</dbReference>
<organism evidence="11 12">
    <name type="scientific">Cuscuta epithymum</name>
    <dbReference type="NCBI Taxonomy" id="186058"/>
    <lineage>
        <taxon>Eukaryota</taxon>
        <taxon>Viridiplantae</taxon>
        <taxon>Streptophyta</taxon>
        <taxon>Embryophyta</taxon>
        <taxon>Tracheophyta</taxon>
        <taxon>Spermatophyta</taxon>
        <taxon>Magnoliopsida</taxon>
        <taxon>eudicotyledons</taxon>
        <taxon>Gunneridae</taxon>
        <taxon>Pentapetalae</taxon>
        <taxon>asterids</taxon>
        <taxon>lamiids</taxon>
        <taxon>Solanales</taxon>
        <taxon>Convolvulaceae</taxon>
        <taxon>Cuscuteae</taxon>
        <taxon>Cuscuta</taxon>
        <taxon>Cuscuta subgen. Cuscuta</taxon>
    </lineage>
</organism>
<dbReference type="GO" id="GO:0003677">
    <property type="term" value="F:DNA binding"/>
    <property type="evidence" value="ECO:0007669"/>
    <property type="project" value="UniProtKB-KW"/>
</dbReference>
<evidence type="ECO:0000313" key="12">
    <source>
        <dbReference type="Proteomes" id="UP001152523"/>
    </source>
</evidence>
<protein>
    <recommendedName>
        <fullName evidence="13">BED-type domain-containing protein</fullName>
    </recommendedName>
</protein>
<evidence type="ECO:0000256" key="4">
    <source>
        <dbReference type="ARBA" id="ARBA00022833"/>
    </source>
</evidence>
<accession>A0AAV0CUM8</accession>
<comment type="caution">
    <text evidence="11">The sequence shown here is derived from an EMBL/GenBank/DDBJ whole genome shotgun (WGS) entry which is preliminary data.</text>
</comment>
<sequence>MGVELHLLMSLWLRLLFCITLELGLASLKDREKETSMLLLKDLRNKMEGGRYSVDLGNLQRNRRNEIGRKKSRKGKELAGSSSQSRDDFETGYQRRDGDAMSEEQLQQELARHNNRFLQQQQMPTTIDEEELEDEDAEELEPEMAEEEGAGSHDADAPASSQTATGNKKSKSELMKNNFDKWKDPQTGYWHATCKWCNNNYSLETSGGYGSAARHLKAKHPVEYAKLGGGTGKQTQISRFANSQPFGNFSYNDAQNLTGMANLICEENLPYLFSESLALRDYAQGSLNPQFRNYSRKTVKKEIIRLYNAEKERLQIFFANFDGRVTICSDIWEDDFHHLYYLDLTAHYIDEDWNMHKRVLAFREFNDRHTAEHIYILIERILIEYNLIDKVFAIGFDNATNNTAAIPRLRELCGANSLMGRFFHQRCACHVINLCVQDGLKALGDSMEVIKGGGGGGVRRIWGNGQLRLKWQSYLTERGVRYVVFPKDLSIRWNSTYKLLKVVLRYKEHFPAFLKEHDNYIINAAEIDTCEKICNVLIYFFNATETFSHVYKPTANQFIPQAVNLADAFKEFQNAVFVHYFCDYMKEKFLKYYAHIPHIYGIAFILDPRYRLANLEDCFNFYYLAFFGEFPMYEDNPIDPKTEYNEVSTLFYALFNEFRAQYSNAPPPPSRTSSSKGKSIFKSAFGNLMKKTKTTHVTEQSALNEITLYLTYEVDFEENDDFDVLDWWKSKERTFPILARMAKQVLSMPVSTVAVEQEFSSAGNVLTASRSRLSAESLETLICYHDWLKAARRTQELSIIPSQDFMDDSTTDGGSTYAGDSD</sequence>
<feature type="signal peptide" evidence="8">
    <location>
        <begin position="1"/>
        <end position="26"/>
    </location>
</feature>
<evidence type="ECO:0000256" key="6">
    <source>
        <dbReference type="ARBA" id="ARBA00023242"/>
    </source>
</evidence>
<keyword evidence="8" id="KW-0732">Signal</keyword>
<evidence type="ECO:0000256" key="1">
    <source>
        <dbReference type="ARBA" id="ARBA00004123"/>
    </source>
</evidence>
<evidence type="ECO:0000259" key="10">
    <source>
        <dbReference type="Pfam" id="PF14372"/>
    </source>
</evidence>
<evidence type="ECO:0000256" key="3">
    <source>
        <dbReference type="ARBA" id="ARBA00022771"/>
    </source>
</evidence>
<dbReference type="InterPro" id="IPR025525">
    <property type="entry name" value="hAT-like_transposase_RNase-H"/>
</dbReference>
<keyword evidence="6" id="KW-0539">Nucleus</keyword>
<evidence type="ECO:0000256" key="7">
    <source>
        <dbReference type="SAM" id="MobiDB-lite"/>
    </source>
</evidence>
<feature type="region of interest" description="Disordered" evidence="7">
    <location>
        <begin position="115"/>
        <end position="172"/>
    </location>
</feature>
<dbReference type="PANTHER" id="PTHR46481">
    <property type="entry name" value="ZINC FINGER BED DOMAIN-CONTAINING PROTEIN 4"/>
    <property type="match status" value="1"/>
</dbReference>
<feature type="region of interest" description="Disordered" evidence="7">
    <location>
        <begin position="62"/>
        <end position="93"/>
    </location>
</feature>
<feature type="domain" description="HAT C-terminal dimerisation" evidence="9">
    <location>
        <begin position="707"/>
        <end position="788"/>
    </location>
</feature>
<evidence type="ECO:0008006" key="13">
    <source>
        <dbReference type="Google" id="ProtNLM"/>
    </source>
</evidence>
<dbReference type="Pfam" id="PF05699">
    <property type="entry name" value="Dimer_Tnp_hAT"/>
    <property type="match status" value="1"/>
</dbReference>
<dbReference type="Pfam" id="PF14372">
    <property type="entry name" value="hAT-like_RNase-H"/>
    <property type="match status" value="1"/>
</dbReference>
<feature type="domain" description="hAT-like transposase RNase-H fold" evidence="10">
    <location>
        <begin position="552"/>
        <end position="623"/>
    </location>
</feature>
<evidence type="ECO:0000256" key="2">
    <source>
        <dbReference type="ARBA" id="ARBA00022723"/>
    </source>
</evidence>
<evidence type="ECO:0000259" key="9">
    <source>
        <dbReference type="Pfam" id="PF05699"/>
    </source>
</evidence>
<dbReference type="EMBL" id="CAMAPF010000055">
    <property type="protein sequence ID" value="CAH9085782.1"/>
    <property type="molecule type" value="Genomic_DNA"/>
</dbReference>
<keyword evidence="3" id="KW-0863">Zinc-finger</keyword>
<dbReference type="InterPro" id="IPR052035">
    <property type="entry name" value="ZnF_BED_domain_contain"/>
</dbReference>
<dbReference type="AlphaFoldDB" id="A0AAV0CUM8"/>
<proteinExistence type="predicted"/>
<keyword evidence="5" id="KW-0238">DNA-binding</keyword>
<dbReference type="PANTHER" id="PTHR46481:SF10">
    <property type="entry name" value="ZINC FINGER BED DOMAIN-CONTAINING PROTEIN 39"/>
    <property type="match status" value="1"/>
</dbReference>
<keyword evidence="12" id="KW-1185">Reference proteome</keyword>
<feature type="chain" id="PRO_5043717885" description="BED-type domain-containing protein" evidence="8">
    <location>
        <begin position="27"/>
        <end position="822"/>
    </location>
</feature>
<comment type="subcellular location">
    <subcellularLocation>
        <location evidence="1">Nucleus</location>
    </subcellularLocation>
</comment>
<dbReference type="InterPro" id="IPR012337">
    <property type="entry name" value="RNaseH-like_sf"/>
</dbReference>
<dbReference type="SUPFAM" id="SSF53098">
    <property type="entry name" value="Ribonuclease H-like"/>
    <property type="match status" value="1"/>
</dbReference>
<evidence type="ECO:0000313" key="11">
    <source>
        <dbReference type="EMBL" id="CAH9085782.1"/>
    </source>
</evidence>
<keyword evidence="2" id="KW-0479">Metal-binding</keyword>
<dbReference type="GO" id="GO:0005634">
    <property type="term" value="C:nucleus"/>
    <property type="evidence" value="ECO:0007669"/>
    <property type="project" value="UniProtKB-SubCell"/>
</dbReference>
<evidence type="ECO:0000256" key="5">
    <source>
        <dbReference type="ARBA" id="ARBA00023125"/>
    </source>
</evidence>
<dbReference type="InterPro" id="IPR008906">
    <property type="entry name" value="HATC_C_dom"/>
</dbReference>
<gene>
    <name evidence="11" type="ORF">CEPIT_LOCUS9546</name>
</gene>
<feature type="compositionally biased region" description="Polar residues" evidence="7">
    <location>
        <begin position="116"/>
        <end position="125"/>
    </location>
</feature>
<dbReference type="GO" id="GO:0046983">
    <property type="term" value="F:protein dimerization activity"/>
    <property type="evidence" value="ECO:0007669"/>
    <property type="project" value="InterPro"/>
</dbReference>
<dbReference type="Proteomes" id="UP001152523">
    <property type="component" value="Unassembled WGS sequence"/>
</dbReference>
<evidence type="ECO:0000256" key="8">
    <source>
        <dbReference type="SAM" id="SignalP"/>
    </source>
</evidence>
<feature type="compositionally biased region" description="Acidic residues" evidence="7">
    <location>
        <begin position="127"/>
        <end position="149"/>
    </location>
</feature>
<name>A0AAV0CUM8_9ASTE</name>
<keyword evidence="4" id="KW-0862">Zinc</keyword>